<keyword evidence="2" id="KW-1185">Reference proteome</keyword>
<dbReference type="EMBL" id="CAJVQC010020743">
    <property type="protein sequence ID" value="CAG8710040.1"/>
    <property type="molecule type" value="Genomic_DNA"/>
</dbReference>
<comment type="caution">
    <text evidence="1">The sequence shown here is derived from an EMBL/GenBank/DDBJ whole genome shotgun (WGS) entry which is preliminary data.</text>
</comment>
<reference evidence="1" key="1">
    <citation type="submission" date="2021-06" db="EMBL/GenBank/DDBJ databases">
        <authorList>
            <person name="Kallberg Y."/>
            <person name="Tangrot J."/>
            <person name="Rosling A."/>
        </authorList>
    </citation>
    <scope>NUCLEOTIDE SEQUENCE</scope>
    <source>
        <strain evidence="1">MA461A</strain>
    </source>
</reference>
<name>A0ACA9PHW4_9GLOM</name>
<evidence type="ECO:0000313" key="1">
    <source>
        <dbReference type="EMBL" id="CAG8710040.1"/>
    </source>
</evidence>
<evidence type="ECO:0000313" key="2">
    <source>
        <dbReference type="Proteomes" id="UP000789920"/>
    </source>
</evidence>
<gene>
    <name evidence="1" type="ORF">RPERSI_LOCUS10474</name>
</gene>
<accession>A0ACA9PHW4</accession>
<organism evidence="1 2">
    <name type="scientific">Racocetra persica</name>
    <dbReference type="NCBI Taxonomy" id="160502"/>
    <lineage>
        <taxon>Eukaryota</taxon>
        <taxon>Fungi</taxon>
        <taxon>Fungi incertae sedis</taxon>
        <taxon>Mucoromycota</taxon>
        <taxon>Glomeromycotina</taxon>
        <taxon>Glomeromycetes</taxon>
        <taxon>Diversisporales</taxon>
        <taxon>Gigasporaceae</taxon>
        <taxon>Racocetra</taxon>
    </lineage>
</organism>
<dbReference type="Proteomes" id="UP000789920">
    <property type="component" value="Unassembled WGS sequence"/>
</dbReference>
<proteinExistence type="predicted"/>
<sequence length="593" mass="67065">MASSNTDPYSDPNIPYANFPENPRFHDDLQKLKQATILKQLNIYLNILSGFAVIAYTLHTSGDNVCTFIGWSMSFLPTLYLFLTVMIAFNLQIVFLHRKKVSSFSDRWYIPVAFFTSFAINIPPLIYHRFGFDTDGRTCLYVNPTSDETQIWKWATFIIPVSLSMIYCTLVLAIVIMKLIFEHRKLADVVHTQKSNATLTEKNKRQKLLLLKLVSRISLYAAIPLLNVSGIVVEYTWLFFHKKTKIPPPLIYWAVIGSCLPGLFNCLAFLFDPAIHNALRKVKKNLIDNYGYEKPGPSLHSPPASPSFPPTPTSPFFMPPSSPTFLNRPNNPTSPRSPGMRILIPPYSPQRSGFSPLGSAALSPLKSQFSQFGSNATQNKMNQKKNRPILRWFVRTFLDKQKLPVIPNGLSISSGSDRGHAYSSATVNFGTLSGQSYGRDYRNGETRRYMYDIYNNASDKRRSKFMKRISRVLATPTEERDLDFSITTSTETIVTSSDLTKSFDSETKTVVNPSKKPPRLNDSPRLVYEHSYDGSGSFLFPPVMGNTTINIHVHQYPSNTFIEAGPSRYVHRRSDSNDSTISRDSIDNELSAY</sequence>
<protein>
    <submittedName>
        <fullName evidence="1">9512_t:CDS:1</fullName>
    </submittedName>
</protein>